<dbReference type="InterPro" id="IPR025877">
    <property type="entry name" value="MobA-like_NTP_Trfase"/>
</dbReference>
<dbReference type="Pfam" id="PF12804">
    <property type="entry name" value="NTP_transf_3"/>
    <property type="match status" value="1"/>
</dbReference>
<protein>
    <recommendedName>
        <fullName evidence="8">Probable molybdenum cofactor guanylyltransferase</fullName>
        <shortName evidence="8">MoCo guanylyltransferase</shortName>
        <ecNumber evidence="8">2.7.7.77</ecNumber>
    </recommendedName>
    <alternativeName>
        <fullName evidence="8">GTP:molybdopterin guanylyltransferase</fullName>
    </alternativeName>
    <alternativeName>
        <fullName evidence="8">Mo-MPT guanylyltransferase</fullName>
    </alternativeName>
    <alternativeName>
        <fullName evidence="8">Molybdopterin guanylyltransferase</fullName>
    </alternativeName>
    <alternativeName>
        <fullName evidence="8">Molybdopterin-guanine dinucleotide synthase</fullName>
        <shortName evidence="8">MGD synthase</shortName>
    </alternativeName>
</protein>
<evidence type="ECO:0000256" key="2">
    <source>
        <dbReference type="ARBA" id="ARBA00022679"/>
    </source>
</evidence>
<evidence type="ECO:0000313" key="10">
    <source>
        <dbReference type="EMBL" id="MCM8569100.1"/>
    </source>
</evidence>
<dbReference type="GO" id="GO:0016779">
    <property type="term" value="F:nucleotidyltransferase activity"/>
    <property type="evidence" value="ECO:0007669"/>
    <property type="project" value="UniProtKB-KW"/>
</dbReference>
<evidence type="ECO:0000256" key="8">
    <source>
        <dbReference type="HAMAP-Rule" id="MF_00316"/>
    </source>
</evidence>
<keyword evidence="10" id="KW-0548">Nucleotidyltransferase</keyword>
<accession>A0ABT0Z1F4</accession>
<dbReference type="PANTHER" id="PTHR19136:SF81">
    <property type="entry name" value="MOLYBDENUM COFACTOR GUANYLYLTRANSFERASE"/>
    <property type="match status" value="1"/>
</dbReference>
<dbReference type="InterPro" id="IPR029044">
    <property type="entry name" value="Nucleotide-diphossugar_trans"/>
</dbReference>
<sequence>MKTKSPLSAYILCGGKSSRMGTDKGFVRFRDRSFTDWCLEAARQITKDIHLVTANKKYAQFGYPLVEDIHKNKGPVGGIYTALENSATGWNLILSCDIPGITGSLLNHLFERTPEQTSIAFLSSGSNDYPLVAIYHKNCSKYFSEAIQENDLRLMNVIGKLNYERIEIPFSESHNLNNINTPEELEILKKTRYERYS</sequence>
<keyword evidence="6 8" id="KW-0342">GTP-binding</keyword>
<evidence type="ECO:0000256" key="5">
    <source>
        <dbReference type="ARBA" id="ARBA00022842"/>
    </source>
</evidence>
<reference evidence="10" key="1">
    <citation type="submission" date="2022-06" db="EMBL/GenBank/DDBJ databases">
        <title>Gramella sediminis sp. nov., isolated from deep-sea sediment of the Indian Ocean.</title>
        <authorList>
            <person name="Yang L."/>
        </authorList>
    </citation>
    <scope>NUCLEOTIDE SEQUENCE</scope>
    <source>
        <strain evidence="10">HMD3159</strain>
    </source>
</reference>
<keyword evidence="4 8" id="KW-0547">Nucleotide-binding</keyword>
<feature type="binding site" evidence="8">
    <location>
        <position position="97"/>
    </location>
    <ligand>
        <name>Mg(2+)</name>
        <dbReference type="ChEBI" id="CHEBI:18420"/>
    </ligand>
</feature>
<dbReference type="Gene3D" id="3.90.550.10">
    <property type="entry name" value="Spore Coat Polysaccharide Biosynthesis Protein SpsA, Chain A"/>
    <property type="match status" value="1"/>
</dbReference>
<feature type="binding site" evidence="8">
    <location>
        <position position="24"/>
    </location>
    <ligand>
        <name>GTP</name>
        <dbReference type="ChEBI" id="CHEBI:37565"/>
    </ligand>
</feature>
<organism evidence="10 11">
    <name type="scientific">Gramella jeungdoensis</name>
    <dbReference type="NCBI Taxonomy" id="708091"/>
    <lineage>
        <taxon>Bacteria</taxon>
        <taxon>Pseudomonadati</taxon>
        <taxon>Bacteroidota</taxon>
        <taxon>Flavobacteriia</taxon>
        <taxon>Flavobacteriales</taxon>
        <taxon>Flavobacteriaceae</taxon>
        <taxon>Christiangramia</taxon>
    </lineage>
</organism>
<comment type="catalytic activity">
    <reaction evidence="8">
        <text>Mo-molybdopterin + GTP + H(+) = Mo-molybdopterin guanine dinucleotide + diphosphate</text>
        <dbReference type="Rhea" id="RHEA:34243"/>
        <dbReference type="ChEBI" id="CHEBI:15378"/>
        <dbReference type="ChEBI" id="CHEBI:33019"/>
        <dbReference type="ChEBI" id="CHEBI:37565"/>
        <dbReference type="ChEBI" id="CHEBI:71302"/>
        <dbReference type="ChEBI" id="CHEBI:71310"/>
        <dbReference type="EC" id="2.7.7.77"/>
    </reaction>
</comment>
<comment type="similarity">
    <text evidence="8">Belongs to the MobA family.</text>
</comment>
<dbReference type="PANTHER" id="PTHR19136">
    <property type="entry name" value="MOLYBDENUM COFACTOR GUANYLYLTRANSFERASE"/>
    <property type="match status" value="1"/>
</dbReference>
<keyword evidence="1 8" id="KW-0963">Cytoplasm</keyword>
<comment type="function">
    <text evidence="8">Transfers a GMP moiety from GTP to Mo-molybdopterin (Mo-MPT) cofactor (Moco or molybdenum cofactor) to form Mo-molybdopterin guanine dinucleotide (Mo-MGD) cofactor.</text>
</comment>
<keyword evidence="2 8" id="KW-0808">Transferase</keyword>
<evidence type="ECO:0000256" key="1">
    <source>
        <dbReference type="ARBA" id="ARBA00022490"/>
    </source>
</evidence>
<comment type="domain">
    <text evidence="8">The N-terminal domain determines nucleotide recognition and specific binding, while the C-terminal domain determines the specific binding to the target protein.</text>
</comment>
<evidence type="ECO:0000256" key="4">
    <source>
        <dbReference type="ARBA" id="ARBA00022741"/>
    </source>
</evidence>
<keyword evidence="11" id="KW-1185">Reference proteome</keyword>
<dbReference type="RefSeq" id="WP_252111805.1">
    <property type="nucleotide sequence ID" value="NZ_JAMSCK010000002.1"/>
</dbReference>
<proteinExistence type="inferred from homology"/>
<dbReference type="Proteomes" id="UP001155077">
    <property type="component" value="Unassembled WGS sequence"/>
</dbReference>
<evidence type="ECO:0000259" key="9">
    <source>
        <dbReference type="Pfam" id="PF12804"/>
    </source>
</evidence>
<comment type="cofactor">
    <cofactor evidence="8">
        <name>Mg(2+)</name>
        <dbReference type="ChEBI" id="CHEBI:18420"/>
    </cofactor>
</comment>
<dbReference type="EC" id="2.7.7.77" evidence="8"/>
<name>A0ABT0Z1F4_9FLAO</name>
<dbReference type="SUPFAM" id="SSF53448">
    <property type="entry name" value="Nucleotide-diphospho-sugar transferases"/>
    <property type="match status" value="1"/>
</dbReference>
<keyword evidence="7 8" id="KW-0501">Molybdenum cofactor biosynthesis</keyword>
<keyword evidence="5 8" id="KW-0460">Magnesium</keyword>
<dbReference type="HAMAP" id="MF_00316">
    <property type="entry name" value="MobA"/>
    <property type="match status" value="1"/>
</dbReference>
<dbReference type="CDD" id="cd02503">
    <property type="entry name" value="MobA"/>
    <property type="match status" value="1"/>
</dbReference>
<dbReference type="InterPro" id="IPR013482">
    <property type="entry name" value="Molybde_CF_guanTrfase"/>
</dbReference>
<evidence type="ECO:0000256" key="6">
    <source>
        <dbReference type="ARBA" id="ARBA00023134"/>
    </source>
</evidence>
<dbReference type="EMBL" id="JAMSCK010000002">
    <property type="protein sequence ID" value="MCM8569100.1"/>
    <property type="molecule type" value="Genomic_DNA"/>
</dbReference>
<evidence type="ECO:0000256" key="3">
    <source>
        <dbReference type="ARBA" id="ARBA00022723"/>
    </source>
</evidence>
<feature type="binding site" evidence="8">
    <location>
        <begin position="12"/>
        <end position="14"/>
    </location>
    <ligand>
        <name>GTP</name>
        <dbReference type="ChEBI" id="CHEBI:37565"/>
    </ligand>
</feature>
<comment type="caution">
    <text evidence="10">The sequence shown here is derived from an EMBL/GenBank/DDBJ whole genome shotgun (WGS) entry which is preliminary data.</text>
</comment>
<comment type="caution">
    <text evidence="8">Lacks conserved residue(s) required for the propagation of feature annotation.</text>
</comment>
<gene>
    <name evidence="8" type="primary">mobA</name>
    <name evidence="10" type="ORF">NE848_06910</name>
</gene>
<evidence type="ECO:0000313" key="11">
    <source>
        <dbReference type="Proteomes" id="UP001155077"/>
    </source>
</evidence>
<evidence type="ECO:0000256" key="7">
    <source>
        <dbReference type="ARBA" id="ARBA00023150"/>
    </source>
</evidence>
<feature type="binding site" evidence="8">
    <location>
        <position position="68"/>
    </location>
    <ligand>
        <name>GTP</name>
        <dbReference type="ChEBI" id="CHEBI:37565"/>
    </ligand>
</feature>
<feature type="domain" description="MobA-like NTP transferase" evidence="9">
    <location>
        <begin position="9"/>
        <end position="153"/>
    </location>
</feature>
<comment type="subcellular location">
    <subcellularLocation>
        <location evidence="8">Cytoplasm</location>
    </subcellularLocation>
</comment>
<keyword evidence="3 8" id="KW-0479">Metal-binding</keyword>
<feature type="binding site" evidence="8">
    <location>
        <position position="97"/>
    </location>
    <ligand>
        <name>GTP</name>
        <dbReference type="ChEBI" id="CHEBI:37565"/>
    </ligand>
</feature>